<evidence type="ECO:0000259" key="1">
    <source>
        <dbReference type="Pfam" id="PF13699"/>
    </source>
</evidence>
<organism evidence="2">
    <name type="scientific">Cereibacter sphaeroides (strain ATCC 17025 / ATH 2.4.3)</name>
    <name type="common">Rhodobacter sphaeroides</name>
    <dbReference type="NCBI Taxonomy" id="349102"/>
    <lineage>
        <taxon>Bacteria</taxon>
        <taxon>Pseudomonadati</taxon>
        <taxon>Pseudomonadota</taxon>
        <taxon>Alphaproteobacteria</taxon>
        <taxon>Rhodobacterales</taxon>
        <taxon>Paracoccaceae</taxon>
        <taxon>Cereibacter</taxon>
    </lineage>
</organism>
<name>A4WYT1_CERS5</name>
<dbReference type="HOGENOM" id="CLU_089942_0_0_5"/>
<reference evidence="2" key="1">
    <citation type="submission" date="2007-04" db="EMBL/GenBank/DDBJ databases">
        <title>Complete sequence of plasmid pRSPA01 of Rhodobacter sphaeroides ATCC 17025.</title>
        <authorList>
            <consortium name="US DOE Joint Genome Institute"/>
            <person name="Copeland A."/>
            <person name="Lucas S."/>
            <person name="Lapidus A."/>
            <person name="Barry K."/>
            <person name="Detter J.C."/>
            <person name="Glavina del Rio T."/>
            <person name="Hammon N."/>
            <person name="Israni S."/>
            <person name="Dalin E."/>
            <person name="Tice H."/>
            <person name="Pitluck S."/>
            <person name="Chertkov O."/>
            <person name="Brettin T."/>
            <person name="Bruce D."/>
            <person name="Han C."/>
            <person name="Schmutz J."/>
            <person name="Larimer F."/>
            <person name="Land M."/>
            <person name="Hauser L."/>
            <person name="Kyrpides N."/>
            <person name="Kim E."/>
            <person name="Richardson P."/>
            <person name="Mackenzie C."/>
            <person name="Choudhary M."/>
            <person name="Donohue T.J."/>
            <person name="Kaplan S."/>
        </authorList>
    </citation>
    <scope>NUCLEOTIDE SEQUENCE [LARGE SCALE GENOMIC DNA]</scope>
    <source>
        <strain evidence="2">ATCC 17025</strain>
        <plasmid evidence="2">pRSPA01</plasmid>
    </source>
</reference>
<proteinExistence type="predicted"/>
<dbReference type="InterPro" id="IPR025295">
    <property type="entry name" value="eCIS_core_dom"/>
</dbReference>
<sequence length="213" mass="22741">MAQPGRIPHIRSEEPPLRTIHLSLALILALLPLPSQAERPVQDPLAGAGNLARVLAVAGEQQAVAMLASAIEESRRQALAEGTAPIPEAIRHRLVGHVPAIDLEMVRWRVGGGTEFSLQRNAVLHGNASAITLGEVVVFADEGDALANASLWAHELRHVGQYRDWGVAGFARRYLRDHAAVEADAVAFAAALANRPAPILPESATRPPPPAPW</sequence>
<dbReference type="EMBL" id="CP000662">
    <property type="protein sequence ID" value="ABP72545.1"/>
    <property type="molecule type" value="Genomic_DNA"/>
</dbReference>
<gene>
    <name evidence="2" type="ordered locus">Rsph17025_3677</name>
</gene>
<dbReference type="Pfam" id="PF13699">
    <property type="entry name" value="eCIS_core"/>
    <property type="match status" value="1"/>
</dbReference>
<accession>A4WYT1</accession>
<evidence type="ECO:0000313" key="2">
    <source>
        <dbReference type="EMBL" id="ABP72545.1"/>
    </source>
</evidence>
<keyword evidence="2" id="KW-0614">Plasmid</keyword>
<geneLocation type="plasmid" evidence="2">
    <name>pRSPA01</name>
</geneLocation>
<dbReference type="AlphaFoldDB" id="A4WYT1"/>
<protein>
    <recommendedName>
        <fullName evidence="1">eCIS core domain-containing protein</fullName>
    </recommendedName>
</protein>
<feature type="domain" description="eCIS core" evidence="1">
    <location>
        <begin position="85"/>
        <end position="165"/>
    </location>
</feature>
<dbReference type="KEGG" id="rsq:Rsph17025_3677"/>